<accession>B4HEC9</accession>
<organism evidence="3">
    <name type="scientific">Drosophila sechellia</name>
    <name type="common">Fruit fly</name>
    <dbReference type="NCBI Taxonomy" id="7238"/>
    <lineage>
        <taxon>Eukaryota</taxon>
        <taxon>Metazoa</taxon>
        <taxon>Ecdysozoa</taxon>
        <taxon>Arthropoda</taxon>
        <taxon>Hexapoda</taxon>
        <taxon>Insecta</taxon>
        <taxon>Pterygota</taxon>
        <taxon>Neoptera</taxon>
        <taxon>Endopterygota</taxon>
        <taxon>Diptera</taxon>
        <taxon>Brachycera</taxon>
        <taxon>Muscomorpha</taxon>
        <taxon>Ephydroidea</taxon>
        <taxon>Drosophilidae</taxon>
        <taxon>Drosophila</taxon>
        <taxon>Sophophora</taxon>
    </lineage>
</organism>
<feature type="compositionally biased region" description="Acidic residues" evidence="1">
    <location>
        <begin position="72"/>
        <end position="90"/>
    </location>
</feature>
<evidence type="ECO:0000313" key="2">
    <source>
        <dbReference type="EMBL" id="EDW41083.1"/>
    </source>
</evidence>
<evidence type="ECO:0000256" key="1">
    <source>
        <dbReference type="SAM" id="MobiDB-lite"/>
    </source>
</evidence>
<name>B4HEC9_DROSE</name>
<sequence>MAMWLQVHSAVLHFKNHEIPEISDLETYADTSGISGSMQSTDVPCSLERSALAGRQGSEGPSTRDRHKDVDFDSDSDSDADSDSGPDTDT</sequence>
<dbReference type="AlphaFoldDB" id="B4HEC9"/>
<dbReference type="HOGENOM" id="CLU_2443181_0_0_1"/>
<keyword evidence="3" id="KW-1185">Reference proteome</keyword>
<proteinExistence type="predicted"/>
<reference evidence="2 3" key="1">
    <citation type="journal article" date="2007" name="Nature">
        <title>Evolution of genes and genomes on the Drosophila phylogeny.</title>
        <authorList>
            <consortium name="Drosophila 12 Genomes Consortium"/>
            <person name="Clark A.G."/>
            <person name="Eisen M.B."/>
            <person name="Smith D.R."/>
            <person name="Bergman C.M."/>
            <person name="Oliver B."/>
            <person name="Markow T.A."/>
            <person name="Kaufman T.C."/>
            <person name="Kellis M."/>
            <person name="Gelbart W."/>
            <person name="Iyer V.N."/>
            <person name="Pollard D.A."/>
            <person name="Sackton T.B."/>
            <person name="Larracuente A.M."/>
            <person name="Singh N.D."/>
            <person name="Abad J.P."/>
            <person name="Abt D.N."/>
            <person name="Adryan B."/>
            <person name="Aguade M."/>
            <person name="Akashi H."/>
            <person name="Anderson W.W."/>
            <person name="Aquadro C.F."/>
            <person name="Ardell D.H."/>
            <person name="Arguello R."/>
            <person name="Artieri C.G."/>
            <person name="Barbash D.A."/>
            <person name="Barker D."/>
            <person name="Barsanti P."/>
            <person name="Batterham P."/>
            <person name="Batzoglou S."/>
            <person name="Begun D."/>
            <person name="Bhutkar A."/>
            <person name="Blanco E."/>
            <person name="Bosak S.A."/>
            <person name="Bradley R.K."/>
            <person name="Brand A.D."/>
            <person name="Brent M.R."/>
            <person name="Brooks A.N."/>
            <person name="Brown R.H."/>
            <person name="Butlin R.K."/>
            <person name="Caggese C."/>
            <person name="Calvi B.R."/>
            <person name="Bernardo de Carvalho A."/>
            <person name="Caspi A."/>
            <person name="Castrezana S."/>
            <person name="Celniker S.E."/>
            <person name="Chang J.L."/>
            <person name="Chapple C."/>
            <person name="Chatterji S."/>
            <person name="Chinwalla A."/>
            <person name="Civetta A."/>
            <person name="Clifton S.W."/>
            <person name="Comeron J.M."/>
            <person name="Costello J.C."/>
            <person name="Coyne J.A."/>
            <person name="Daub J."/>
            <person name="David R.G."/>
            <person name="Delcher A.L."/>
            <person name="Delehaunty K."/>
            <person name="Do C.B."/>
            <person name="Ebling H."/>
            <person name="Edwards K."/>
            <person name="Eickbush T."/>
            <person name="Evans J.D."/>
            <person name="Filipski A."/>
            <person name="Findeiss S."/>
            <person name="Freyhult E."/>
            <person name="Fulton L."/>
            <person name="Fulton R."/>
            <person name="Garcia A.C."/>
            <person name="Gardiner A."/>
            <person name="Garfield D.A."/>
            <person name="Garvin B.E."/>
            <person name="Gibson G."/>
            <person name="Gilbert D."/>
            <person name="Gnerre S."/>
            <person name="Godfrey J."/>
            <person name="Good R."/>
            <person name="Gotea V."/>
            <person name="Gravely B."/>
            <person name="Greenberg A.J."/>
            <person name="Griffiths-Jones S."/>
            <person name="Gross S."/>
            <person name="Guigo R."/>
            <person name="Gustafson E.A."/>
            <person name="Haerty W."/>
            <person name="Hahn M.W."/>
            <person name="Halligan D.L."/>
            <person name="Halpern A.L."/>
            <person name="Halter G.M."/>
            <person name="Han M.V."/>
            <person name="Heger A."/>
            <person name="Hillier L."/>
            <person name="Hinrichs A.S."/>
            <person name="Holmes I."/>
            <person name="Hoskins R.A."/>
            <person name="Hubisz M.J."/>
            <person name="Hultmark D."/>
            <person name="Huntley M.A."/>
            <person name="Jaffe D.B."/>
            <person name="Jagadeeshan S."/>
            <person name="Jeck W.R."/>
            <person name="Johnson J."/>
            <person name="Jones C.D."/>
            <person name="Jordan W.C."/>
            <person name="Karpen G.H."/>
            <person name="Kataoka E."/>
            <person name="Keightley P.D."/>
            <person name="Kheradpour P."/>
            <person name="Kirkness E.F."/>
            <person name="Koerich L.B."/>
            <person name="Kristiansen K."/>
            <person name="Kudrna D."/>
            <person name="Kulathinal R.J."/>
            <person name="Kumar S."/>
            <person name="Kwok R."/>
            <person name="Lander E."/>
            <person name="Langley C.H."/>
            <person name="Lapoint R."/>
            <person name="Lazzaro B.P."/>
            <person name="Lee S.J."/>
            <person name="Levesque L."/>
            <person name="Li R."/>
            <person name="Lin C.F."/>
            <person name="Lin M.F."/>
            <person name="Lindblad-Toh K."/>
            <person name="Llopart A."/>
            <person name="Long M."/>
            <person name="Low L."/>
            <person name="Lozovsky E."/>
            <person name="Lu J."/>
            <person name="Luo M."/>
            <person name="Machado C.A."/>
            <person name="Makalowski W."/>
            <person name="Marzo M."/>
            <person name="Matsuda M."/>
            <person name="Matzkin L."/>
            <person name="McAllister B."/>
            <person name="McBride C.S."/>
            <person name="McKernan B."/>
            <person name="McKernan K."/>
            <person name="Mendez-Lago M."/>
            <person name="Minx P."/>
            <person name="Mollenhauer M.U."/>
            <person name="Montooth K."/>
            <person name="Mount S.M."/>
            <person name="Mu X."/>
            <person name="Myers E."/>
            <person name="Negre B."/>
            <person name="Newfeld S."/>
            <person name="Nielsen R."/>
            <person name="Noor M.A."/>
            <person name="O'Grady P."/>
            <person name="Pachter L."/>
            <person name="Papaceit M."/>
            <person name="Parisi M.J."/>
            <person name="Parisi M."/>
            <person name="Parts L."/>
            <person name="Pedersen J.S."/>
            <person name="Pesole G."/>
            <person name="Phillippy A.M."/>
            <person name="Ponting C.P."/>
            <person name="Pop M."/>
            <person name="Porcelli D."/>
            <person name="Powell J.R."/>
            <person name="Prohaska S."/>
            <person name="Pruitt K."/>
            <person name="Puig M."/>
            <person name="Quesneville H."/>
            <person name="Ram K.R."/>
            <person name="Rand D."/>
            <person name="Rasmussen M.D."/>
            <person name="Reed L.K."/>
            <person name="Reenan R."/>
            <person name="Reily A."/>
            <person name="Remington K.A."/>
            <person name="Rieger T.T."/>
            <person name="Ritchie M.G."/>
            <person name="Robin C."/>
            <person name="Rogers Y.H."/>
            <person name="Rohde C."/>
            <person name="Rozas J."/>
            <person name="Rubenfield M.J."/>
            <person name="Ruiz A."/>
            <person name="Russo S."/>
            <person name="Salzberg S.L."/>
            <person name="Sanchez-Gracia A."/>
            <person name="Saranga D.J."/>
            <person name="Sato H."/>
            <person name="Schaeffer S.W."/>
            <person name="Schatz M.C."/>
            <person name="Schlenke T."/>
            <person name="Schwartz R."/>
            <person name="Segarra C."/>
            <person name="Singh R.S."/>
            <person name="Sirot L."/>
            <person name="Sirota M."/>
            <person name="Sisneros N.B."/>
            <person name="Smith C.D."/>
            <person name="Smith T.F."/>
            <person name="Spieth J."/>
            <person name="Stage D.E."/>
            <person name="Stark A."/>
            <person name="Stephan W."/>
            <person name="Strausberg R.L."/>
            <person name="Strempel S."/>
            <person name="Sturgill D."/>
            <person name="Sutton G."/>
            <person name="Sutton G.G."/>
            <person name="Tao W."/>
            <person name="Teichmann S."/>
            <person name="Tobari Y.N."/>
            <person name="Tomimura Y."/>
            <person name="Tsolas J.M."/>
            <person name="Valente V.L."/>
            <person name="Venter E."/>
            <person name="Venter J.C."/>
            <person name="Vicario S."/>
            <person name="Vieira F.G."/>
            <person name="Vilella A.J."/>
            <person name="Villasante A."/>
            <person name="Walenz B."/>
            <person name="Wang J."/>
            <person name="Wasserman M."/>
            <person name="Watts T."/>
            <person name="Wilson D."/>
            <person name="Wilson R.K."/>
            <person name="Wing R.A."/>
            <person name="Wolfner M.F."/>
            <person name="Wong A."/>
            <person name="Wong G.K."/>
            <person name="Wu C.I."/>
            <person name="Wu G."/>
            <person name="Yamamoto D."/>
            <person name="Yang H.P."/>
            <person name="Yang S.P."/>
            <person name="Yorke J.A."/>
            <person name="Yoshida K."/>
            <person name="Zdobnov E."/>
            <person name="Zhang P."/>
            <person name="Zhang Y."/>
            <person name="Zimin A.V."/>
            <person name="Baldwin J."/>
            <person name="Abdouelleil A."/>
            <person name="Abdulkadir J."/>
            <person name="Abebe A."/>
            <person name="Abera B."/>
            <person name="Abreu J."/>
            <person name="Acer S.C."/>
            <person name="Aftuck L."/>
            <person name="Alexander A."/>
            <person name="An P."/>
            <person name="Anderson E."/>
            <person name="Anderson S."/>
            <person name="Arachi H."/>
            <person name="Azer M."/>
            <person name="Bachantsang P."/>
            <person name="Barry A."/>
            <person name="Bayul T."/>
            <person name="Berlin A."/>
            <person name="Bessette D."/>
            <person name="Bloom T."/>
            <person name="Blye J."/>
            <person name="Boguslavskiy L."/>
            <person name="Bonnet C."/>
            <person name="Boukhgalter B."/>
            <person name="Bourzgui I."/>
            <person name="Brown A."/>
            <person name="Cahill P."/>
            <person name="Channer S."/>
            <person name="Cheshatsang Y."/>
            <person name="Chuda L."/>
            <person name="Citroen M."/>
            <person name="Collymore A."/>
            <person name="Cooke P."/>
            <person name="Costello M."/>
            <person name="D'Aco K."/>
            <person name="Daza R."/>
            <person name="De Haan G."/>
            <person name="DeGray S."/>
            <person name="DeMaso C."/>
            <person name="Dhargay N."/>
            <person name="Dooley K."/>
            <person name="Dooley E."/>
            <person name="Doricent M."/>
            <person name="Dorje P."/>
            <person name="Dorjee K."/>
            <person name="Dupes A."/>
            <person name="Elong R."/>
            <person name="Falk J."/>
            <person name="Farina A."/>
            <person name="Faro S."/>
            <person name="Ferguson D."/>
            <person name="Fisher S."/>
            <person name="Foley C.D."/>
            <person name="Franke A."/>
            <person name="Friedrich D."/>
            <person name="Gadbois L."/>
            <person name="Gearin G."/>
            <person name="Gearin C.R."/>
            <person name="Giannoukos G."/>
            <person name="Goode T."/>
            <person name="Graham J."/>
            <person name="Grandbois E."/>
            <person name="Grewal S."/>
            <person name="Gyaltsen K."/>
            <person name="Hafez N."/>
            <person name="Hagos B."/>
            <person name="Hall J."/>
            <person name="Henson C."/>
            <person name="Hollinger A."/>
            <person name="Honan T."/>
            <person name="Huard M.D."/>
            <person name="Hughes L."/>
            <person name="Hurhula B."/>
            <person name="Husby M.E."/>
            <person name="Kamat A."/>
            <person name="Kanga B."/>
            <person name="Kashin S."/>
            <person name="Khazanovich D."/>
            <person name="Kisner P."/>
            <person name="Lance K."/>
            <person name="Lara M."/>
            <person name="Lee W."/>
            <person name="Lennon N."/>
            <person name="Letendre F."/>
            <person name="LeVine R."/>
            <person name="Lipovsky A."/>
            <person name="Liu X."/>
            <person name="Liu J."/>
            <person name="Liu S."/>
            <person name="Lokyitsang T."/>
            <person name="Lokyitsang Y."/>
            <person name="Lubonja R."/>
            <person name="Lui A."/>
            <person name="MacDonald P."/>
            <person name="Magnisalis V."/>
            <person name="Maru K."/>
            <person name="Matthews C."/>
            <person name="McCusker W."/>
            <person name="McDonough S."/>
            <person name="Mehta T."/>
            <person name="Meldrim J."/>
            <person name="Meneus L."/>
            <person name="Mihai O."/>
            <person name="Mihalev A."/>
            <person name="Mihova T."/>
            <person name="Mittelman R."/>
            <person name="Mlenga V."/>
            <person name="Montmayeur A."/>
            <person name="Mulrain L."/>
            <person name="Navidi A."/>
            <person name="Naylor J."/>
            <person name="Negash T."/>
            <person name="Nguyen T."/>
            <person name="Nguyen N."/>
            <person name="Nicol R."/>
            <person name="Norbu C."/>
            <person name="Norbu N."/>
            <person name="Novod N."/>
            <person name="O'Neill B."/>
            <person name="Osman S."/>
            <person name="Markiewicz E."/>
            <person name="Oyono O.L."/>
            <person name="Patti C."/>
            <person name="Phunkhang P."/>
            <person name="Pierre F."/>
            <person name="Priest M."/>
            <person name="Raghuraman S."/>
            <person name="Rege F."/>
            <person name="Reyes R."/>
            <person name="Rise C."/>
            <person name="Rogov P."/>
            <person name="Ross K."/>
            <person name="Ryan E."/>
            <person name="Settipalli S."/>
            <person name="Shea T."/>
            <person name="Sherpa N."/>
            <person name="Shi L."/>
            <person name="Shih D."/>
            <person name="Sparrow T."/>
            <person name="Spaulding J."/>
            <person name="Stalker J."/>
            <person name="Stange-Thomann N."/>
            <person name="Stavropoulos S."/>
            <person name="Stone C."/>
            <person name="Strader C."/>
            <person name="Tesfaye S."/>
            <person name="Thomson T."/>
            <person name="Thoulutsang Y."/>
            <person name="Thoulutsang D."/>
            <person name="Topham K."/>
            <person name="Topping I."/>
            <person name="Tsamla T."/>
            <person name="Vassiliev H."/>
            <person name="Vo A."/>
            <person name="Wangchuk T."/>
            <person name="Wangdi T."/>
            <person name="Weiand M."/>
            <person name="Wilkinson J."/>
            <person name="Wilson A."/>
            <person name="Yadav S."/>
            <person name="Young G."/>
            <person name="Yu Q."/>
            <person name="Zembek L."/>
            <person name="Zhong D."/>
            <person name="Zimmer A."/>
            <person name="Zwirko Z."/>
            <person name="Jaffe D.B."/>
            <person name="Alvarez P."/>
            <person name="Brockman W."/>
            <person name="Butler J."/>
            <person name="Chin C."/>
            <person name="Gnerre S."/>
            <person name="Grabherr M."/>
            <person name="Kleber M."/>
            <person name="Mauceli E."/>
            <person name="MacCallum I."/>
        </authorList>
    </citation>
    <scope>NUCLEOTIDE SEQUENCE [LARGE SCALE GENOMIC DNA]</scope>
    <source>
        <strain evidence="3">Rob3c / Tucson 14021-0248.25</strain>
    </source>
</reference>
<protein>
    <submittedName>
        <fullName evidence="2">GM25267</fullName>
    </submittedName>
</protein>
<gene>
    <name evidence="2" type="primary">Dsec\GM25267</name>
    <name evidence="2" type="ORF">Dsec_GM25267</name>
</gene>
<feature type="region of interest" description="Disordered" evidence="1">
    <location>
        <begin position="51"/>
        <end position="90"/>
    </location>
</feature>
<evidence type="ECO:0000313" key="3">
    <source>
        <dbReference type="Proteomes" id="UP000001292"/>
    </source>
</evidence>
<dbReference type="EMBL" id="CH480815">
    <property type="protein sequence ID" value="EDW41083.1"/>
    <property type="molecule type" value="Genomic_DNA"/>
</dbReference>
<feature type="compositionally biased region" description="Basic and acidic residues" evidence="1">
    <location>
        <begin position="62"/>
        <end position="71"/>
    </location>
</feature>
<dbReference type="Proteomes" id="UP000001292">
    <property type="component" value="Unassembled WGS sequence"/>
</dbReference>